<evidence type="ECO:0000256" key="5">
    <source>
        <dbReference type="ARBA" id="ARBA00010185"/>
    </source>
</evidence>
<feature type="transmembrane region" description="Helical" evidence="19">
    <location>
        <begin position="57"/>
        <end position="76"/>
    </location>
</feature>
<name>A0A2S5A4G8_9SPHI</name>
<feature type="transmembrane region" description="Helical" evidence="19">
    <location>
        <begin position="206"/>
        <end position="227"/>
    </location>
</feature>
<evidence type="ECO:0000256" key="15">
    <source>
        <dbReference type="ARBA" id="ARBA00023136"/>
    </source>
</evidence>
<keyword evidence="14" id="KW-0443">Lipid metabolism</keyword>
<comment type="pathway">
    <text evidence="4">Lipid metabolism.</text>
</comment>
<evidence type="ECO:0000256" key="17">
    <source>
        <dbReference type="ARBA" id="ARBA00023264"/>
    </source>
</evidence>
<evidence type="ECO:0000256" key="2">
    <source>
        <dbReference type="ARBA" id="ARBA00004651"/>
    </source>
</evidence>
<evidence type="ECO:0000256" key="14">
    <source>
        <dbReference type="ARBA" id="ARBA00023098"/>
    </source>
</evidence>
<feature type="transmembrane region" description="Helical" evidence="19">
    <location>
        <begin position="12"/>
        <end position="45"/>
    </location>
</feature>
<protein>
    <recommendedName>
        <fullName evidence="7 18">Phosphatidate cytidylyltransferase</fullName>
        <ecNumber evidence="6 18">2.7.7.41</ecNumber>
    </recommendedName>
</protein>
<keyword evidence="15 19" id="KW-0472">Membrane</keyword>
<feature type="transmembrane region" description="Helical" evidence="19">
    <location>
        <begin position="82"/>
        <end position="100"/>
    </location>
</feature>
<comment type="similarity">
    <text evidence="5 18">Belongs to the CDS family.</text>
</comment>
<evidence type="ECO:0000256" key="7">
    <source>
        <dbReference type="ARBA" id="ARBA00019373"/>
    </source>
</evidence>
<dbReference type="AlphaFoldDB" id="A0A2S5A4G8"/>
<dbReference type="Pfam" id="PF01148">
    <property type="entry name" value="CTP_transf_1"/>
    <property type="match status" value="1"/>
</dbReference>
<dbReference type="InterPro" id="IPR000374">
    <property type="entry name" value="PC_trans"/>
</dbReference>
<dbReference type="EC" id="2.7.7.41" evidence="6 18"/>
<evidence type="ECO:0000256" key="10">
    <source>
        <dbReference type="ARBA" id="ARBA00022679"/>
    </source>
</evidence>
<keyword evidence="17" id="KW-1208">Phospholipid metabolism</keyword>
<feature type="transmembrane region" description="Helical" evidence="19">
    <location>
        <begin position="181"/>
        <end position="200"/>
    </location>
</feature>
<comment type="subcellular location">
    <subcellularLocation>
        <location evidence="2">Cell membrane</location>
        <topology evidence="2">Multi-pass membrane protein</topology>
    </subcellularLocation>
</comment>
<evidence type="ECO:0000256" key="16">
    <source>
        <dbReference type="ARBA" id="ARBA00023209"/>
    </source>
</evidence>
<evidence type="ECO:0000256" key="8">
    <source>
        <dbReference type="ARBA" id="ARBA00022475"/>
    </source>
</evidence>
<keyword evidence="12 18" id="KW-0548">Nucleotidyltransferase</keyword>
<comment type="catalytic activity">
    <reaction evidence="1 18">
        <text>a 1,2-diacyl-sn-glycero-3-phosphate + CTP + H(+) = a CDP-1,2-diacyl-sn-glycerol + diphosphate</text>
        <dbReference type="Rhea" id="RHEA:16229"/>
        <dbReference type="ChEBI" id="CHEBI:15378"/>
        <dbReference type="ChEBI" id="CHEBI:33019"/>
        <dbReference type="ChEBI" id="CHEBI:37563"/>
        <dbReference type="ChEBI" id="CHEBI:58332"/>
        <dbReference type="ChEBI" id="CHEBI:58608"/>
        <dbReference type="EC" id="2.7.7.41"/>
    </reaction>
</comment>
<feature type="transmembrane region" description="Helical" evidence="19">
    <location>
        <begin position="140"/>
        <end position="160"/>
    </location>
</feature>
<sequence length="271" mass="30480">MSNLVQRTITGFFFVAVLIFCVAYSGYSLTTLFFAISVLSLYEFYGLVKNGGYRINLFMGLGIGAVVFISFILRTYNQIDGSKLMLLFPVLLLLFLLELFRKQEKPFENIAMTILGIVYAVLPFVFFVSLGFIQGTDYNFELPLGFLLLLWSNDTFAYLFGRQFGKHRLFERISPKKSWEGFFGGMLSAVIISQIIAHYFTSLDAFNWAVVSLIIVCFGTLGDLVESMFKRSLDVKDSGSILPGHGGLLDRFDGLLLAAPFVYAYLIFLGV</sequence>
<dbReference type="PANTHER" id="PTHR46382">
    <property type="entry name" value="PHOSPHATIDATE CYTIDYLYLTRANSFERASE"/>
    <property type="match status" value="1"/>
</dbReference>
<evidence type="ECO:0000256" key="11">
    <source>
        <dbReference type="ARBA" id="ARBA00022692"/>
    </source>
</evidence>
<evidence type="ECO:0000256" key="13">
    <source>
        <dbReference type="ARBA" id="ARBA00022989"/>
    </source>
</evidence>
<evidence type="ECO:0000313" key="21">
    <source>
        <dbReference type="Proteomes" id="UP000236893"/>
    </source>
</evidence>
<dbReference type="GO" id="GO:0016024">
    <property type="term" value="P:CDP-diacylglycerol biosynthetic process"/>
    <property type="evidence" value="ECO:0007669"/>
    <property type="project" value="UniProtKB-UniPathway"/>
</dbReference>
<keyword evidence="13 19" id="KW-1133">Transmembrane helix</keyword>
<keyword evidence="16" id="KW-0594">Phospholipid biosynthesis</keyword>
<evidence type="ECO:0000256" key="19">
    <source>
        <dbReference type="SAM" id="Phobius"/>
    </source>
</evidence>
<feature type="transmembrane region" description="Helical" evidence="19">
    <location>
        <begin position="112"/>
        <end position="134"/>
    </location>
</feature>
<dbReference type="PANTHER" id="PTHR46382:SF1">
    <property type="entry name" value="PHOSPHATIDATE CYTIDYLYLTRANSFERASE"/>
    <property type="match status" value="1"/>
</dbReference>
<evidence type="ECO:0000256" key="9">
    <source>
        <dbReference type="ARBA" id="ARBA00022516"/>
    </source>
</evidence>
<dbReference type="EMBL" id="PQVF01000005">
    <property type="protein sequence ID" value="POY37187.1"/>
    <property type="molecule type" value="Genomic_DNA"/>
</dbReference>
<dbReference type="UniPathway" id="UPA00557">
    <property type="reaction ID" value="UER00614"/>
</dbReference>
<keyword evidence="9" id="KW-0444">Lipid biosynthesis</keyword>
<keyword evidence="21" id="KW-1185">Reference proteome</keyword>
<keyword evidence="11 18" id="KW-0812">Transmembrane</keyword>
<reference evidence="20 21" key="1">
    <citation type="submission" date="2018-01" db="EMBL/GenBank/DDBJ databases">
        <authorList>
            <person name="Gaut B.S."/>
            <person name="Morton B.R."/>
            <person name="Clegg M.T."/>
            <person name="Duvall M.R."/>
        </authorList>
    </citation>
    <scope>NUCLEOTIDE SEQUENCE [LARGE SCALE GENOMIC DNA]</scope>
    <source>
        <strain evidence="20 21">HR-AV</strain>
    </source>
</reference>
<evidence type="ECO:0000313" key="20">
    <source>
        <dbReference type="EMBL" id="POY37187.1"/>
    </source>
</evidence>
<accession>A0A2S5A4G8</accession>
<comment type="pathway">
    <text evidence="3 18">Phospholipid metabolism; CDP-diacylglycerol biosynthesis; CDP-diacylglycerol from sn-glycerol 3-phosphate: step 3/3.</text>
</comment>
<dbReference type="RefSeq" id="WP_103788797.1">
    <property type="nucleotide sequence ID" value="NZ_PQVF01000005.1"/>
</dbReference>
<keyword evidence="8" id="KW-1003">Cell membrane</keyword>
<dbReference type="GO" id="GO:0004605">
    <property type="term" value="F:phosphatidate cytidylyltransferase activity"/>
    <property type="evidence" value="ECO:0007669"/>
    <property type="project" value="UniProtKB-EC"/>
</dbReference>
<comment type="caution">
    <text evidence="20">The sequence shown here is derived from an EMBL/GenBank/DDBJ whole genome shotgun (WGS) entry which is preliminary data.</text>
</comment>
<evidence type="ECO:0000256" key="3">
    <source>
        <dbReference type="ARBA" id="ARBA00005119"/>
    </source>
</evidence>
<evidence type="ECO:0000256" key="18">
    <source>
        <dbReference type="RuleBase" id="RU003938"/>
    </source>
</evidence>
<gene>
    <name evidence="20" type="ORF">C3K47_09030</name>
</gene>
<evidence type="ECO:0000256" key="4">
    <source>
        <dbReference type="ARBA" id="ARBA00005189"/>
    </source>
</evidence>
<keyword evidence="10 18" id="KW-0808">Transferase</keyword>
<dbReference type="GO" id="GO:0005886">
    <property type="term" value="C:plasma membrane"/>
    <property type="evidence" value="ECO:0007669"/>
    <property type="project" value="UniProtKB-SubCell"/>
</dbReference>
<dbReference type="OrthoDB" id="9799199at2"/>
<proteinExistence type="inferred from homology"/>
<evidence type="ECO:0000256" key="1">
    <source>
        <dbReference type="ARBA" id="ARBA00001698"/>
    </source>
</evidence>
<dbReference type="PROSITE" id="PS01315">
    <property type="entry name" value="CDS"/>
    <property type="match status" value="1"/>
</dbReference>
<organism evidence="20 21">
    <name type="scientific">Solitalea longa</name>
    <dbReference type="NCBI Taxonomy" id="2079460"/>
    <lineage>
        <taxon>Bacteria</taxon>
        <taxon>Pseudomonadati</taxon>
        <taxon>Bacteroidota</taxon>
        <taxon>Sphingobacteriia</taxon>
        <taxon>Sphingobacteriales</taxon>
        <taxon>Sphingobacteriaceae</taxon>
        <taxon>Solitalea</taxon>
    </lineage>
</organism>
<evidence type="ECO:0000256" key="6">
    <source>
        <dbReference type="ARBA" id="ARBA00012487"/>
    </source>
</evidence>
<evidence type="ECO:0000256" key="12">
    <source>
        <dbReference type="ARBA" id="ARBA00022695"/>
    </source>
</evidence>
<dbReference type="Proteomes" id="UP000236893">
    <property type="component" value="Unassembled WGS sequence"/>
</dbReference>
<feature type="transmembrane region" description="Helical" evidence="19">
    <location>
        <begin position="248"/>
        <end position="268"/>
    </location>
</feature>